<keyword evidence="3" id="KW-0732">Signal</keyword>
<evidence type="ECO:0000313" key="5">
    <source>
        <dbReference type="EMBL" id="EMI56436.1"/>
    </source>
</evidence>
<dbReference type="EMBL" id="ANOH01000147">
    <property type="protein sequence ID" value="EMI56436.1"/>
    <property type="molecule type" value="Genomic_DNA"/>
</dbReference>
<gene>
    <name evidence="5" type="ORF">RSSM_02132</name>
</gene>
<feature type="chain" id="PRO_5004073052" evidence="3">
    <location>
        <begin position="20"/>
        <end position="503"/>
    </location>
</feature>
<evidence type="ECO:0000259" key="4">
    <source>
        <dbReference type="Pfam" id="PF00884"/>
    </source>
</evidence>
<dbReference type="InterPro" id="IPR050738">
    <property type="entry name" value="Sulfatase"/>
</dbReference>
<dbReference type="PANTHER" id="PTHR42693:SF53">
    <property type="entry name" value="ENDO-4-O-SULFATASE"/>
    <property type="match status" value="1"/>
</dbReference>
<reference evidence="5 6" key="1">
    <citation type="journal article" date="2013" name="Mar. Genomics">
        <title>Expression of sulfatases in Rhodopirellula baltica and the diversity of sulfatases in the genus Rhodopirellula.</title>
        <authorList>
            <person name="Wegner C.E."/>
            <person name="Richter-Heitmann T."/>
            <person name="Klindworth A."/>
            <person name="Klockow C."/>
            <person name="Richter M."/>
            <person name="Achstetter T."/>
            <person name="Glockner F.O."/>
            <person name="Harder J."/>
        </authorList>
    </citation>
    <scope>NUCLEOTIDE SEQUENCE [LARGE SCALE GENOMIC DNA]</scope>
    <source>
        <strain evidence="5 6">SM41</strain>
    </source>
</reference>
<comment type="caution">
    <text evidence="5">The sequence shown here is derived from an EMBL/GenBank/DDBJ whole genome shotgun (WGS) entry which is preliminary data.</text>
</comment>
<sequence>MNRFALLALGLVLSTCAQAAQRPNILWIFSEDLSPFMGCYDDPINRGHTPSIDSLAGEGVLFKRVFVPAPVCSACRSAIITGVMQTTTGTHQHRSGRFTNGEVVPERLQIHLPAEMKTIPELMRESGYFTFNSGKDDYNFHYDRRKLYSVGSAPDYRAGMNGWQGNRAHHNMSITKDTWNARPDKNQPWFGQIEIKGGKANAKHVRPGEKLGKNDVPLPPYFPDTPGLQASWTMHYNAARGADARVEEIVAQLQSDGELENTIVFFFSDHGSNHSLRHKQFCYEGGVHVPLVIKGNHPGLAAGTVREELVSGLDISATTLAMAGVDLPDYLDGRDLFASDYQPRQHVISARDRCDYTIDRIRTVRTDRFRYIRNYYPERPMLQPQYRDNKVEVKDLKRLRDAGKLTDYQREHWFGVRPEEELYDIANDPHQIHNLADDPKFHAELLKHRTILEGWIRETDDQGQYPESVEQLRATYDLWKDRAIFRDADVNPEYDQFRSVKSQ</sequence>
<dbReference type="PANTHER" id="PTHR42693">
    <property type="entry name" value="ARYLSULFATASE FAMILY MEMBER"/>
    <property type="match status" value="1"/>
</dbReference>
<dbReference type="CDD" id="cd16027">
    <property type="entry name" value="SGSH"/>
    <property type="match status" value="1"/>
</dbReference>
<comment type="similarity">
    <text evidence="1">Belongs to the sulfatase family.</text>
</comment>
<feature type="signal peptide" evidence="3">
    <location>
        <begin position="1"/>
        <end position="19"/>
    </location>
</feature>
<protein>
    <submittedName>
        <fullName evidence="5">Sulfatase atsG</fullName>
    </submittedName>
</protein>
<evidence type="ECO:0000256" key="2">
    <source>
        <dbReference type="ARBA" id="ARBA00022801"/>
    </source>
</evidence>
<dbReference type="PATRIC" id="fig|1263870.3.peg.2274"/>
<dbReference type="GO" id="GO:0004065">
    <property type="term" value="F:arylsulfatase activity"/>
    <property type="evidence" value="ECO:0007669"/>
    <property type="project" value="TreeGrafter"/>
</dbReference>
<dbReference type="SUPFAM" id="SSF53649">
    <property type="entry name" value="Alkaline phosphatase-like"/>
    <property type="match status" value="1"/>
</dbReference>
<dbReference type="Gene3D" id="3.40.720.10">
    <property type="entry name" value="Alkaline Phosphatase, subunit A"/>
    <property type="match status" value="1"/>
</dbReference>
<proteinExistence type="inferred from homology"/>
<keyword evidence="2" id="KW-0378">Hydrolase</keyword>
<dbReference type="RefSeq" id="WP_008677323.1">
    <property type="nucleotide sequence ID" value="NZ_ANOH01000147.1"/>
</dbReference>
<keyword evidence="6" id="KW-1185">Reference proteome</keyword>
<accession>M5UF13</accession>
<dbReference type="OrthoDB" id="9763613at2"/>
<dbReference type="Pfam" id="PF00884">
    <property type="entry name" value="Sulfatase"/>
    <property type="match status" value="1"/>
</dbReference>
<dbReference type="Proteomes" id="UP000011885">
    <property type="component" value="Unassembled WGS sequence"/>
</dbReference>
<evidence type="ECO:0000256" key="3">
    <source>
        <dbReference type="SAM" id="SignalP"/>
    </source>
</evidence>
<dbReference type="AlphaFoldDB" id="M5UF13"/>
<name>M5UF13_9BACT</name>
<evidence type="ECO:0000313" key="6">
    <source>
        <dbReference type="Proteomes" id="UP000011885"/>
    </source>
</evidence>
<dbReference type="InterPro" id="IPR000917">
    <property type="entry name" value="Sulfatase_N"/>
</dbReference>
<evidence type="ECO:0000256" key="1">
    <source>
        <dbReference type="ARBA" id="ARBA00008779"/>
    </source>
</evidence>
<dbReference type="InterPro" id="IPR017850">
    <property type="entry name" value="Alkaline_phosphatase_core_sf"/>
</dbReference>
<organism evidence="5 6">
    <name type="scientific">Rhodopirellula sallentina SM41</name>
    <dbReference type="NCBI Taxonomy" id="1263870"/>
    <lineage>
        <taxon>Bacteria</taxon>
        <taxon>Pseudomonadati</taxon>
        <taxon>Planctomycetota</taxon>
        <taxon>Planctomycetia</taxon>
        <taxon>Pirellulales</taxon>
        <taxon>Pirellulaceae</taxon>
        <taxon>Rhodopirellula</taxon>
    </lineage>
</organism>
<feature type="domain" description="Sulfatase N-terminal" evidence="4">
    <location>
        <begin position="23"/>
        <end position="325"/>
    </location>
</feature>